<organism evidence="1">
    <name type="scientific">uncultured Sphingomonadaceae bacterium</name>
    <dbReference type="NCBI Taxonomy" id="169976"/>
    <lineage>
        <taxon>Bacteria</taxon>
        <taxon>Pseudomonadati</taxon>
        <taxon>Pseudomonadota</taxon>
        <taxon>Alphaproteobacteria</taxon>
        <taxon>Sphingomonadales</taxon>
        <taxon>Sphingomonadaceae</taxon>
        <taxon>environmental samples</taxon>
    </lineage>
</organism>
<name>A0A6J4U3R7_9SPHN</name>
<gene>
    <name evidence="1" type="ORF">AVDCRST_MAG91-3757</name>
</gene>
<feature type="non-terminal residue" evidence="1">
    <location>
        <position position="43"/>
    </location>
</feature>
<sequence length="43" mass="4524">WGACDGECASRAAGGKRPMRFCCAAGPICYFGGRRGTRGYGHL</sequence>
<evidence type="ECO:0000313" key="1">
    <source>
        <dbReference type="EMBL" id="CAA9539922.1"/>
    </source>
</evidence>
<proteinExistence type="predicted"/>
<feature type="non-terminal residue" evidence="1">
    <location>
        <position position="1"/>
    </location>
</feature>
<dbReference type="AlphaFoldDB" id="A0A6J4U3R7"/>
<protein>
    <submittedName>
        <fullName evidence="1">Uncharacterized protein</fullName>
    </submittedName>
</protein>
<dbReference type="EMBL" id="CADCVX010000653">
    <property type="protein sequence ID" value="CAA9539922.1"/>
    <property type="molecule type" value="Genomic_DNA"/>
</dbReference>
<accession>A0A6J4U3R7</accession>
<reference evidence="1" key="1">
    <citation type="submission" date="2020-02" db="EMBL/GenBank/DDBJ databases">
        <authorList>
            <person name="Meier V. D."/>
        </authorList>
    </citation>
    <scope>NUCLEOTIDE SEQUENCE</scope>
    <source>
        <strain evidence="1">AVDCRST_MAG91</strain>
    </source>
</reference>